<evidence type="ECO:0000256" key="3">
    <source>
        <dbReference type="ARBA" id="ARBA00021502"/>
    </source>
</evidence>
<dbReference type="SUPFAM" id="SSF48371">
    <property type="entry name" value="ARM repeat"/>
    <property type="match status" value="1"/>
</dbReference>
<keyword evidence="8" id="KW-1185">Reference proteome</keyword>
<dbReference type="GO" id="GO:0005634">
    <property type="term" value="C:nucleus"/>
    <property type="evidence" value="ECO:0007669"/>
    <property type="project" value="UniProtKB-SubCell"/>
</dbReference>
<feature type="compositionally biased region" description="Acidic residues" evidence="5">
    <location>
        <begin position="659"/>
        <end position="678"/>
    </location>
</feature>
<feature type="compositionally biased region" description="Low complexity" evidence="5">
    <location>
        <begin position="554"/>
        <end position="568"/>
    </location>
</feature>
<dbReference type="OrthoDB" id="20900at2759"/>
<reference evidence="7" key="1">
    <citation type="submission" date="2021-06" db="EMBL/GenBank/DDBJ databases">
        <authorList>
            <person name="Kallberg Y."/>
            <person name="Tangrot J."/>
            <person name="Rosling A."/>
        </authorList>
    </citation>
    <scope>NUCLEOTIDE SEQUENCE</scope>
    <source>
        <strain evidence="7">FL130A</strain>
    </source>
</reference>
<evidence type="ECO:0000313" key="7">
    <source>
        <dbReference type="EMBL" id="CAG8590134.1"/>
    </source>
</evidence>
<keyword evidence="4" id="KW-0539">Nucleus</keyword>
<dbReference type="EMBL" id="CAJVPS010003503">
    <property type="protein sequence ID" value="CAG8590134.1"/>
    <property type="molecule type" value="Genomic_DNA"/>
</dbReference>
<feature type="compositionally biased region" description="Low complexity" evidence="5">
    <location>
        <begin position="614"/>
        <end position="627"/>
    </location>
</feature>
<dbReference type="InterPro" id="IPR012583">
    <property type="entry name" value="RIX1_N"/>
</dbReference>
<accession>A0A9N9C5W4</accession>
<proteinExistence type="inferred from homology"/>
<comment type="subcellular location">
    <subcellularLocation>
        <location evidence="1">Nucleus</location>
    </subcellularLocation>
</comment>
<feature type="compositionally biased region" description="Low complexity" evidence="5">
    <location>
        <begin position="583"/>
        <end position="602"/>
    </location>
</feature>
<feature type="compositionally biased region" description="Low complexity" evidence="5">
    <location>
        <begin position="528"/>
        <end position="542"/>
    </location>
</feature>
<dbReference type="AlphaFoldDB" id="A0A9N9C5W4"/>
<evidence type="ECO:0000256" key="5">
    <source>
        <dbReference type="SAM" id="MobiDB-lite"/>
    </source>
</evidence>
<organism evidence="7 8">
    <name type="scientific">Ambispora leptoticha</name>
    <dbReference type="NCBI Taxonomy" id="144679"/>
    <lineage>
        <taxon>Eukaryota</taxon>
        <taxon>Fungi</taxon>
        <taxon>Fungi incertae sedis</taxon>
        <taxon>Mucoromycota</taxon>
        <taxon>Glomeromycotina</taxon>
        <taxon>Glomeromycetes</taxon>
        <taxon>Archaeosporales</taxon>
        <taxon>Ambisporaceae</taxon>
        <taxon>Ambispora</taxon>
    </lineage>
</organism>
<evidence type="ECO:0000259" key="6">
    <source>
        <dbReference type="Pfam" id="PF08167"/>
    </source>
</evidence>
<dbReference type="PANTHER" id="PTHR34105">
    <property type="entry name" value="PROLINE-, GLUTAMIC ACID- AND LEUCINE-RICH PROTEIN 1"/>
    <property type="match status" value="1"/>
</dbReference>
<feature type="domain" description="Pre-rRNA-processing protein RIX1 N-terminal" evidence="6">
    <location>
        <begin position="13"/>
        <end position="202"/>
    </location>
</feature>
<protein>
    <recommendedName>
        <fullName evidence="3">Pre-rRNA-processing protein RIX1</fullName>
    </recommendedName>
</protein>
<feature type="region of interest" description="Disordered" evidence="5">
    <location>
        <begin position="528"/>
        <end position="678"/>
    </location>
</feature>
<feature type="compositionally biased region" description="Basic and acidic residues" evidence="5">
    <location>
        <begin position="649"/>
        <end position="658"/>
    </location>
</feature>
<dbReference type="Proteomes" id="UP000789508">
    <property type="component" value="Unassembled WGS sequence"/>
</dbReference>
<evidence type="ECO:0000256" key="2">
    <source>
        <dbReference type="ARBA" id="ARBA00010511"/>
    </source>
</evidence>
<sequence length="678" mass="75394">MAQQRAPELILHSLLVNYLSKEDNIESNVPFLLETITFHQLLSSISSDGSGSGKTDSNNDTAEKIKTPLHKWCTRVNSLLLSKVPSARWAGVCFVKVSIEQSWLLFTENLSQWSSALLSLLARPEPVTTLRVTISTLSEMFSKTVDRPELQREVTSQLLPRFNSCLINLSGNKDLLQFPSMFRPILQNAQGLCLSIFDNNSDDSYDSDSEVVKKAAKCYANICNAGGKISASDQWQLSLTWLVGSAHVILDRLFDTMDEENKFTKKQQPHPPGQHQFEFLKVTDDYIIGFPILFKRFRILCQFIVSMLSSTNLASVQVPVNLLMGLICRVCNVCDGGSDNKDKNEFSILLIGLPTLQLAINRVLGSLILCLVRASTYNLFNLCIQKYRNGFLLSSSSSSSLIFNIVEDLTINDLQIAALEVLKTSLSTTGSSSIPPASRTLLDNLLLSRILGNNNTKTNPKIKLRLYECLLASVIAPSEYQANILPYALRIYTSGINDDSLEIQSFCSYALTICDLIYHSRLPPIQKSIPSTSTSNSSSIEPSLERQNITNEVSSSASILSSTTTTTTKSEKKNCRLQPIQKSIPSTSTSNSSSIEPSFIEPSLERQNITNEVSSSASILTSTTTTTKSEKKRLFPSEFENASQPRFKMYRDNNHDGPDSEYDINNDEKEDNDYSMLE</sequence>
<dbReference type="PANTHER" id="PTHR34105:SF1">
    <property type="entry name" value="PROLINE-, GLUTAMIC ACID- AND LEUCINE-RICH PROTEIN 1"/>
    <property type="match status" value="1"/>
</dbReference>
<dbReference type="GO" id="GO:0006364">
    <property type="term" value="P:rRNA processing"/>
    <property type="evidence" value="ECO:0007669"/>
    <property type="project" value="TreeGrafter"/>
</dbReference>
<dbReference type="InterPro" id="IPR016024">
    <property type="entry name" value="ARM-type_fold"/>
</dbReference>
<evidence type="ECO:0000313" key="8">
    <source>
        <dbReference type="Proteomes" id="UP000789508"/>
    </source>
</evidence>
<dbReference type="Pfam" id="PF08167">
    <property type="entry name" value="RIX1"/>
    <property type="match status" value="1"/>
</dbReference>
<comment type="caution">
    <text evidence="7">The sequence shown here is derived from an EMBL/GenBank/DDBJ whole genome shotgun (WGS) entry which is preliminary data.</text>
</comment>
<name>A0A9N9C5W4_9GLOM</name>
<evidence type="ECO:0000256" key="4">
    <source>
        <dbReference type="ARBA" id="ARBA00023242"/>
    </source>
</evidence>
<comment type="similarity">
    <text evidence="2">Belongs to the RIX1/PELP1 family.</text>
</comment>
<evidence type="ECO:0000256" key="1">
    <source>
        <dbReference type="ARBA" id="ARBA00004123"/>
    </source>
</evidence>
<gene>
    <name evidence="7" type="ORF">ALEPTO_LOCUS7665</name>
</gene>